<evidence type="ECO:0000256" key="4">
    <source>
        <dbReference type="PROSITE-ProRule" id="PRU00335"/>
    </source>
</evidence>
<dbReference type="PANTHER" id="PTHR47506:SF1">
    <property type="entry name" value="HTH-TYPE TRANSCRIPTIONAL REGULATOR YJDC"/>
    <property type="match status" value="1"/>
</dbReference>
<dbReference type="GO" id="GO:0003677">
    <property type="term" value="F:DNA binding"/>
    <property type="evidence" value="ECO:0007669"/>
    <property type="project" value="UniProtKB-UniRule"/>
</dbReference>
<name>S3NCA0_9GAMM</name>
<dbReference type="Pfam" id="PF00440">
    <property type="entry name" value="TetR_N"/>
    <property type="match status" value="1"/>
</dbReference>
<dbReference type="InterPro" id="IPR009057">
    <property type="entry name" value="Homeodomain-like_sf"/>
</dbReference>
<comment type="caution">
    <text evidence="6">The sequence shown here is derived from an EMBL/GenBank/DDBJ whole genome shotgun (WGS) entry which is preliminary data.</text>
</comment>
<dbReference type="HOGENOM" id="CLU_069356_28_0_6"/>
<reference evidence="6 7" key="1">
    <citation type="submission" date="2013-06" db="EMBL/GenBank/DDBJ databases">
        <title>The Genome Sequence of Acinetobacter rudis CIP 110305.</title>
        <authorList>
            <consortium name="The Broad Institute Genome Sequencing Platform"/>
            <consortium name="The Broad Institute Genome Sequencing Center for Infectious Disease"/>
            <person name="Cerqueira G."/>
            <person name="Feldgarden M."/>
            <person name="Courvalin P."/>
            <person name="Perichon B."/>
            <person name="Grillot-Courvalin C."/>
            <person name="Clermont D."/>
            <person name="Rocha E."/>
            <person name="Yoon E.-J."/>
            <person name="Nemec A."/>
            <person name="Young S.K."/>
            <person name="Zeng Q."/>
            <person name="Gargeya S."/>
            <person name="Fitzgerald M."/>
            <person name="Abouelleil A."/>
            <person name="Alvarado L."/>
            <person name="Berlin A.M."/>
            <person name="Chapman S.B."/>
            <person name="Dewar J."/>
            <person name="Goldberg J."/>
            <person name="Griggs A."/>
            <person name="Gujja S."/>
            <person name="Hansen M."/>
            <person name="Howarth C."/>
            <person name="Imamovic A."/>
            <person name="Larimer J."/>
            <person name="McCowan C."/>
            <person name="Murphy C."/>
            <person name="Pearson M."/>
            <person name="Priest M."/>
            <person name="Roberts A."/>
            <person name="Saif S."/>
            <person name="Shea T."/>
            <person name="Sykes S."/>
            <person name="Wortman J."/>
            <person name="Nusbaum C."/>
            <person name="Birren B."/>
        </authorList>
    </citation>
    <scope>NUCLEOTIDE SEQUENCE [LARGE SCALE GENOMIC DNA]</scope>
    <source>
        <strain evidence="6 7">CIP 110305</strain>
    </source>
</reference>
<dbReference type="EMBL" id="ATGI01000031">
    <property type="protein sequence ID" value="EPF71984.1"/>
    <property type="molecule type" value="Genomic_DNA"/>
</dbReference>
<dbReference type="SUPFAM" id="SSF48498">
    <property type="entry name" value="Tetracyclin repressor-like, C-terminal domain"/>
    <property type="match status" value="1"/>
</dbReference>
<keyword evidence="1" id="KW-0805">Transcription regulation</keyword>
<dbReference type="Gene3D" id="1.10.10.60">
    <property type="entry name" value="Homeodomain-like"/>
    <property type="match status" value="1"/>
</dbReference>
<gene>
    <name evidence="6" type="ORF">F945_02330</name>
</gene>
<sequence>MMRIKEFDPDQVTDAVMQVFWHKGFAATSVQDLVAATGLSRSSLYSTFKNKEALYQRALYRYHINTQKNIDLLSSDGPVKAIISQLFSRIIADEISDLQHRGCFMANASLELAGHDEKIAQSVRDNFQRLQIAFERLIQRGQQSGELSSQHSARALALFFVNTIQGIRVLSKACTEQNRQESLQNVVDIALNSL</sequence>
<feature type="domain" description="HTH tetR-type" evidence="5">
    <location>
        <begin position="6"/>
        <end position="66"/>
    </location>
</feature>
<evidence type="ECO:0000256" key="3">
    <source>
        <dbReference type="ARBA" id="ARBA00023163"/>
    </source>
</evidence>
<dbReference type="PATRIC" id="fig|421052.3.peg.2274"/>
<feature type="DNA-binding region" description="H-T-H motif" evidence="4">
    <location>
        <begin position="29"/>
        <end position="48"/>
    </location>
</feature>
<evidence type="ECO:0000256" key="2">
    <source>
        <dbReference type="ARBA" id="ARBA00023125"/>
    </source>
</evidence>
<keyword evidence="2 4" id="KW-0238">DNA-binding</keyword>
<evidence type="ECO:0000256" key="1">
    <source>
        <dbReference type="ARBA" id="ARBA00023015"/>
    </source>
</evidence>
<dbReference type="InterPro" id="IPR011075">
    <property type="entry name" value="TetR_C"/>
</dbReference>
<dbReference type="PROSITE" id="PS50977">
    <property type="entry name" value="HTH_TETR_2"/>
    <property type="match status" value="1"/>
</dbReference>
<organism evidence="6 7">
    <name type="scientific">Acinetobacter rudis CIP 110305</name>
    <dbReference type="NCBI Taxonomy" id="421052"/>
    <lineage>
        <taxon>Bacteria</taxon>
        <taxon>Pseudomonadati</taxon>
        <taxon>Pseudomonadota</taxon>
        <taxon>Gammaproteobacteria</taxon>
        <taxon>Moraxellales</taxon>
        <taxon>Moraxellaceae</taxon>
        <taxon>Acinetobacter</taxon>
    </lineage>
</organism>
<dbReference type="PRINTS" id="PR00455">
    <property type="entry name" value="HTHTETR"/>
</dbReference>
<dbReference type="Gene3D" id="1.10.357.10">
    <property type="entry name" value="Tetracycline Repressor, domain 2"/>
    <property type="match status" value="1"/>
</dbReference>
<dbReference type="Pfam" id="PF16925">
    <property type="entry name" value="TetR_C_13"/>
    <property type="match status" value="1"/>
</dbReference>
<keyword evidence="7" id="KW-1185">Reference proteome</keyword>
<dbReference type="InterPro" id="IPR036271">
    <property type="entry name" value="Tet_transcr_reg_TetR-rel_C_sf"/>
</dbReference>
<evidence type="ECO:0000313" key="7">
    <source>
        <dbReference type="Proteomes" id="UP000014568"/>
    </source>
</evidence>
<dbReference type="eggNOG" id="COG1309">
    <property type="taxonomic scope" value="Bacteria"/>
</dbReference>
<protein>
    <recommendedName>
        <fullName evidence="5">HTH tetR-type domain-containing protein</fullName>
    </recommendedName>
</protein>
<evidence type="ECO:0000259" key="5">
    <source>
        <dbReference type="PROSITE" id="PS50977"/>
    </source>
</evidence>
<evidence type="ECO:0000313" key="6">
    <source>
        <dbReference type="EMBL" id="EPF71984.1"/>
    </source>
</evidence>
<keyword evidence="3" id="KW-0804">Transcription</keyword>
<dbReference type="PANTHER" id="PTHR47506">
    <property type="entry name" value="TRANSCRIPTIONAL REGULATORY PROTEIN"/>
    <property type="match status" value="1"/>
</dbReference>
<proteinExistence type="predicted"/>
<accession>S3NCA0</accession>
<dbReference type="AlphaFoldDB" id="S3NCA0"/>
<dbReference type="InterPro" id="IPR001647">
    <property type="entry name" value="HTH_TetR"/>
</dbReference>
<dbReference type="STRING" id="632955.GCA_000829675_01615"/>
<dbReference type="Proteomes" id="UP000014568">
    <property type="component" value="Unassembled WGS sequence"/>
</dbReference>
<dbReference type="SUPFAM" id="SSF46689">
    <property type="entry name" value="Homeodomain-like"/>
    <property type="match status" value="1"/>
</dbReference>